<reference evidence="3 5" key="2">
    <citation type="submission" date="2020-06" db="EMBL/GenBank/DDBJ databases">
        <authorList>
            <person name="Voronona O.L."/>
            <person name="Aksenova E.I."/>
            <person name="Kunda M.S."/>
            <person name="Semenov A.N."/>
            <person name="Ryzhova N."/>
        </authorList>
    </citation>
    <scope>NUCLEOTIDE SEQUENCE [LARGE SCALE GENOMIC DNA]</scope>
    <source>
        <strain evidence="3 5">MPKMM3633</strain>
    </source>
</reference>
<organism evidence="2 4">
    <name type="scientific">Marinomonas primoryensis</name>
    <dbReference type="NCBI Taxonomy" id="178399"/>
    <lineage>
        <taxon>Bacteria</taxon>
        <taxon>Pseudomonadati</taxon>
        <taxon>Pseudomonadota</taxon>
        <taxon>Gammaproteobacteria</taxon>
        <taxon>Oceanospirillales</taxon>
        <taxon>Oceanospirillaceae</taxon>
        <taxon>Marinomonas</taxon>
    </lineage>
</organism>
<evidence type="ECO:0000313" key="5">
    <source>
        <dbReference type="Proteomes" id="UP000509371"/>
    </source>
</evidence>
<accession>A0A2Z4PRR5</accession>
<evidence type="ECO:0000313" key="2">
    <source>
        <dbReference type="EMBL" id="AWY00150.1"/>
    </source>
</evidence>
<dbReference type="EMBL" id="CP016181">
    <property type="protein sequence ID" value="AWY00150.1"/>
    <property type="molecule type" value="Genomic_DNA"/>
</dbReference>
<evidence type="ECO:0000313" key="4">
    <source>
        <dbReference type="Proteomes" id="UP000249898"/>
    </source>
</evidence>
<sequence length="145" mass="15855">MLKHISDESESYGISVTVSGLLAGFSFTAMIAIIALQEVAVFIDMAFYSFLIATFCFLISTLGGWATLEWVSELKTDDFKKTFFHNGCIWGFLLGLLAFLLGVVATAFLYSTQAGIIASTLSFCTLLFFIKVAQEISNAMKKLAT</sequence>
<feature type="transmembrane region" description="Helical" evidence="1">
    <location>
        <begin position="89"/>
        <end position="110"/>
    </location>
</feature>
<dbReference type="Proteomes" id="UP000509371">
    <property type="component" value="Chromosome"/>
</dbReference>
<evidence type="ECO:0000256" key="1">
    <source>
        <dbReference type="SAM" id="Phobius"/>
    </source>
</evidence>
<keyword evidence="1" id="KW-1133">Transmembrane helix</keyword>
<reference evidence="2 4" key="1">
    <citation type="submission" date="2016-06" db="EMBL/GenBank/DDBJ databases">
        <title>The sequenced genome of the ice-adhering bacterium Marinomonas primoryensis, from Antarctica.</title>
        <authorList>
            <person name="Graham L."/>
            <person name="Vance T.D.R."/>
            <person name="Davies P.L."/>
        </authorList>
    </citation>
    <scope>NUCLEOTIDE SEQUENCE [LARGE SCALE GENOMIC DNA]</scope>
    <source>
        <strain evidence="2 4">AceL</strain>
    </source>
</reference>
<gene>
    <name evidence="2" type="ORF">A8139_09190</name>
    <name evidence="3" type="ORF">MP3633_2636</name>
</gene>
<dbReference type="KEGG" id="mpri:MP3633_2636"/>
<dbReference type="Proteomes" id="UP000249898">
    <property type="component" value="Chromosome"/>
</dbReference>
<protein>
    <submittedName>
        <fullName evidence="3">Putative transmembrane protein</fullName>
    </submittedName>
</protein>
<keyword evidence="1 3" id="KW-0812">Transmembrane</keyword>
<name>A0A2Z4PRR5_9GAMM</name>
<feature type="transmembrane region" description="Helical" evidence="1">
    <location>
        <begin position="116"/>
        <end position="133"/>
    </location>
</feature>
<dbReference type="RefSeq" id="WP_112137567.1">
    <property type="nucleotide sequence ID" value="NZ_BAAAEF010000031.1"/>
</dbReference>
<proteinExistence type="predicted"/>
<feature type="transmembrane region" description="Helical" evidence="1">
    <location>
        <begin position="12"/>
        <end position="35"/>
    </location>
</feature>
<keyword evidence="1" id="KW-0472">Membrane</keyword>
<dbReference type="EMBL" id="CP054301">
    <property type="protein sequence ID" value="QKK81363.1"/>
    <property type="molecule type" value="Genomic_DNA"/>
</dbReference>
<feature type="transmembrane region" description="Helical" evidence="1">
    <location>
        <begin position="47"/>
        <end position="68"/>
    </location>
</feature>
<evidence type="ECO:0000313" key="3">
    <source>
        <dbReference type="EMBL" id="QKK81363.1"/>
    </source>
</evidence>
<dbReference type="AlphaFoldDB" id="A0A2Z4PRR5"/>